<evidence type="ECO:0000313" key="3">
    <source>
        <dbReference type="Proteomes" id="UP001602245"/>
    </source>
</evidence>
<dbReference type="GO" id="GO:0016787">
    <property type="term" value="F:hydrolase activity"/>
    <property type="evidence" value="ECO:0007669"/>
    <property type="project" value="UniProtKB-KW"/>
</dbReference>
<dbReference type="PANTHER" id="PTHR30383:SF5">
    <property type="entry name" value="SGNH HYDROLASE-TYPE ESTERASE DOMAIN-CONTAINING PROTEIN"/>
    <property type="match status" value="1"/>
</dbReference>
<keyword evidence="3" id="KW-1185">Reference proteome</keyword>
<accession>A0ABW6W880</accession>
<keyword evidence="2" id="KW-0378">Hydrolase</keyword>
<dbReference type="PANTHER" id="PTHR30383">
    <property type="entry name" value="THIOESTERASE 1/PROTEASE 1/LYSOPHOSPHOLIPASE L1"/>
    <property type="match status" value="1"/>
</dbReference>
<dbReference type="EMBL" id="JBIAZU010000002">
    <property type="protein sequence ID" value="MFF5289507.1"/>
    <property type="molecule type" value="Genomic_DNA"/>
</dbReference>
<dbReference type="Pfam" id="PF13472">
    <property type="entry name" value="Lipase_GDSL_2"/>
    <property type="match status" value="1"/>
</dbReference>
<organism evidence="2 3">
    <name type="scientific">Paractinoplanes globisporus</name>
    <dbReference type="NCBI Taxonomy" id="113565"/>
    <lineage>
        <taxon>Bacteria</taxon>
        <taxon>Bacillati</taxon>
        <taxon>Actinomycetota</taxon>
        <taxon>Actinomycetes</taxon>
        <taxon>Micromonosporales</taxon>
        <taxon>Micromonosporaceae</taxon>
        <taxon>Paractinoplanes</taxon>
    </lineage>
</organism>
<sequence length="289" mass="31201">MTAPHRLTDAQVRDFIRYTDTRRWPLLGRFPVGEELHSELLAQMLGSSRDTVRSIVGEFASRARRTAEEMLADRRFRDSIRALPFGPGDRVVGVGDSVTADRLGWFELLSAAAALGGRSAGDMVNLGVSGNTTADVLERFDLLEEARPSHVLLMLGTNDARSHGRAVAYRMVSAAETERNFRALVDLIVTGLGAGVTVITPPAVDQRRIDTSFAEAAVGWRADDVAEVAGIARKVAPAGIDLHGLTSDHVGGDFLEADGVHPTPAGQRLILTRVVAHLAERPATIGRRR</sequence>
<gene>
    <name evidence="2" type="ORF">ACFY35_08720</name>
</gene>
<protein>
    <submittedName>
        <fullName evidence="2">SGNH/GDSL hydrolase family protein</fullName>
    </submittedName>
</protein>
<dbReference type="Proteomes" id="UP001602245">
    <property type="component" value="Unassembled WGS sequence"/>
</dbReference>
<reference evidence="2 3" key="1">
    <citation type="submission" date="2024-10" db="EMBL/GenBank/DDBJ databases">
        <title>The Natural Products Discovery Center: Release of the First 8490 Sequenced Strains for Exploring Actinobacteria Biosynthetic Diversity.</title>
        <authorList>
            <person name="Kalkreuter E."/>
            <person name="Kautsar S.A."/>
            <person name="Yang D."/>
            <person name="Bader C.D."/>
            <person name="Teijaro C.N."/>
            <person name="Fluegel L."/>
            <person name="Davis C.M."/>
            <person name="Simpson J.R."/>
            <person name="Lauterbach L."/>
            <person name="Steele A.D."/>
            <person name="Gui C."/>
            <person name="Meng S."/>
            <person name="Li G."/>
            <person name="Viehrig K."/>
            <person name="Ye F."/>
            <person name="Su P."/>
            <person name="Kiefer A.F."/>
            <person name="Nichols A."/>
            <person name="Cepeda A.J."/>
            <person name="Yan W."/>
            <person name="Fan B."/>
            <person name="Jiang Y."/>
            <person name="Adhikari A."/>
            <person name="Zheng C.-J."/>
            <person name="Schuster L."/>
            <person name="Cowan T.M."/>
            <person name="Smanski M.J."/>
            <person name="Chevrette M.G."/>
            <person name="De Carvalho L.P.S."/>
            <person name="Shen B."/>
        </authorList>
    </citation>
    <scope>NUCLEOTIDE SEQUENCE [LARGE SCALE GENOMIC DNA]</scope>
    <source>
        <strain evidence="2 3">NPDC000087</strain>
    </source>
</reference>
<evidence type="ECO:0000313" key="2">
    <source>
        <dbReference type="EMBL" id="MFF5289507.1"/>
    </source>
</evidence>
<evidence type="ECO:0000259" key="1">
    <source>
        <dbReference type="Pfam" id="PF13472"/>
    </source>
</evidence>
<feature type="domain" description="SGNH hydrolase-type esterase" evidence="1">
    <location>
        <begin position="94"/>
        <end position="269"/>
    </location>
</feature>
<dbReference type="InterPro" id="IPR013830">
    <property type="entry name" value="SGNH_hydro"/>
</dbReference>
<dbReference type="InterPro" id="IPR036514">
    <property type="entry name" value="SGNH_hydro_sf"/>
</dbReference>
<name>A0ABW6W880_9ACTN</name>
<dbReference type="InterPro" id="IPR051532">
    <property type="entry name" value="Ester_Hydrolysis_Enzymes"/>
</dbReference>
<comment type="caution">
    <text evidence="2">The sequence shown here is derived from an EMBL/GenBank/DDBJ whole genome shotgun (WGS) entry which is preliminary data.</text>
</comment>
<dbReference type="RefSeq" id="WP_020516007.1">
    <property type="nucleotide sequence ID" value="NZ_JBIAZU010000002.1"/>
</dbReference>
<dbReference type="SUPFAM" id="SSF52266">
    <property type="entry name" value="SGNH hydrolase"/>
    <property type="match status" value="1"/>
</dbReference>
<dbReference type="Gene3D" id="3.40.50.1110">
    <property type="entry name" value="SGNH hydrolase"/>
    <property type="match status" value="1"/>
</dbReference>
<proteinExistence type="predicted"/>